<dbReference type="InterPro" id="IPR005143">
    <property type="entry name" value="TF_LuxR_autoind-bd_dom"/>
</dbReference>
<dbReference type="Proteomes" id="UP000027471">
    <property type="component" value="Unassembled WGS sequence"/>
</dbReference>
<evidence type="ECO:0000259" key="4">
    <source>
        <dbReference type="SMART" id="SM00421"/>
    </source>
</evidence>
<evidence type="ECO:0000256" key="3">
    <source>
        <dbReference type="ARBA" id="ARBA00023163"/>
    </source>
</evidence>
<organism evidence="5 6">
    <name type="scientific">Thioclava indica</name>
    <dbReference type="NCBI Taxonomy" id="1353528"/>
    <lineage>
        <taxon>Bacteria</taxon>
        <taxon>Pseudomonadati</taxon>
        <taxon>Pseudomonadota</taxon>
        <taxon>Alphaproteobacteria</taxon>
        <taxon>Rhodobacterales</taxon>
        <taxon>Paracoccaceae</taxon>
        <taxon>Thioclava</taxon>
    </lineage>
</organism>
<keyword evidence="2" id="KW-0238">DNA-binding</keyword>
<dbReference type="InterPro" id="IPR000792">
    <property type="entry name" value="Tscrpt_reg_LuxR_C"/>
</dbReference>
<dbReference type="InterPro" id="IPR036693">
    <property type="entry name" value="TF_LuxR_autoind-bd_dom_sf"/>
</dbReference>
<dbReference type="Pfam" id="PF03472">
    <property type="entry name" value="Autoind_bind"/>
    <property type="match status" value="1"/>
</dbReference>
<evidence type="ECO:0000313" key="6">
    <source>
        <dbReference type="Proteomes" id="UP000027471"/>
    </source>
</evidence>
<dbReference type="SMART" id="SM00421">
    <property type="entry name" value="HTH_LUXR"/>
    <property type="match status" value="1"/>
</dbReference>
<evidence type="ECO:0000256" key="2">
    <source>
        <dbReference type="ARBA" id="ARBA00023125"/>
    </source>
</evidence>
<dbReference type="SUPFAM" id="SSF46894">
    <property type="entry name" value="C-terminal effector domain of the bipartite response regulators"/>
    <property type="match status" value="1"/>
</dbReference>
<evidence type="ECO:0000256" key="1">
    <source>
        <dbReference type="ARBA" id="ARBA00023015"/>
    </source>
</evidence>
<dbReference type="OrthoDB" id="7826109at2"/>
<dbReference type="EMBL" id="AUNB01000021">
    <property type="protein sequence ID" value="KEO60204.1"/>
    <property type="molecule type" value="Genomic_DNA"/>
</dbReference>
<keyword evidence="1" id="KW-0805">Transcription regulation</keyword>
<dbReference type="InterPro" id="IPR016032">
    <property type="entry name" value="Sig_transdc_resp-reg_C-effctor"/>
</dbReference>
<gene>
    <name evidence="5" type="ORF">DT23_13905</name>
</gene>
<name>A0A074JUR4_9RHOB</name>
<dbReference type="InterPro" id="IPR036388">
    <property type="entry name" value="WH-like_DNA-bd_sf"/>
</dbReference>
<dbReference type="STRING" id="1353528.DT23_13905"/>
<dbReference type="eggNOG" id="COG2197">
    <property type="taxonomic scope" value="Bacteria"/>
</dbReference>
<dbReference type="RefSeq" id="WP_038130304.1">
    <property type="nucleotide sequence ID" value="NZ_AUNB01000021.1"/>
</dbReference>
<reference evidence="5 6" key="1">
    <citation type="journal article" date="2015" name="Antonie Van Leeuwenhoek">
        <title>Thioclava indica sp. nov., isolated from surface seawater of the Indian Ocean.</title>
        <authorList>
            <person name="Liu Y."/>
            <person name="Lai Q."/>
            <person name="Du J."/>
            <person name="Xu H."/>
            <person name="Jiang L."/>
            <person name="Shao Z."/>
        </authorList>
    </citation>
    <scope>NUCLEOTIDE SEQUENCE [LARGE SCALE GENOMIC DNA]</scope>
    <source>
        <strain evidence="5 6">DT23-4</strain>
    </source>
</reference>
<feature type="domain" description="HTH luxR-type" evidence="4">
    <location>
        <begin position="140"/>
        <end position="197"/>
    </location>
</feature>
<sequence length="203" mass="22592">MSIQSRIDLKLKELGRRAPLGYFVGLHIRFTAPLMTYQTYSKAWLDHYTENGFVLRDPMTAWGFSVNGSIRWSDPGLPDPFHLFVEARKFGLKFGCTISCGPIKSRTIASFARDDREYSDEEIAALGGIVSELHEMTQPPESLTKAQIEALRCVAGGDRHAAAAAKLGISESALKARLNSARTRLMARTTAEAIQRAKDYRLL</sequence>
<keyword evidence="3" id="KW-0804">Transcription</keyword>
<evidence type="ECO:0000313" key="5">
    <source>
        <dbReference type="EMBL" id="KEO60204.1"/>
    </source>
</evidence>
<protein>
    <submittedName>
        <fullName evidence="5">LuxR family transcriptional regulator</fullName>
    </submittedName>
</protein>
<comment type="caution">
    <text evidence="5">The sequence shown here is derived from an EMBL/GenBank/DDBJ whole genome shotgun (WGS) entry which is preliminary data.</text>
</comment>
<dbReference type="Gene3D" id="1.10.10.10">
    <property type="entry name" value="Winged helix-like DNA-binding domain superfamily/Winged helix DNA-binding domain"/>
    <property type="match status" value="1"/>
</dbReference>
<dbReference type="AlphaFoldDB" id="A0A074JUR4"/>
<dbReference type="Gene3D" id="3.30.450.80">
    <property type="entry name" value="Transcription factor LuxR-like, autoinducer-binding domain"/>
    <property type="match status" value="1"/>
</dbReference>
<accession>A0A074JUR4</accession>
<dbReference type="GO" id="GO:0003677">
    <property type="term" value="F:DNA binding"/>
    <property type="evidence" value="ECO:0007669"/>
    <property type="project" value="UniProtKB-KW"/>
</dbReference>
<dbReference type="SUPFAM" id="SSF75516">
    <property type="entry name" value="Pheromone-binding domain of LuxR-like quorum-sensing transcription factors"/>
    <property type="match status" value="1"/>
</dbReference>
<proteinExistence type="predicted"/>
<dbReference type="GO" id="GO:0006355">
    <property type="term" value="P:regulation of DNA-templated transcription"/>
    <property type="evidence" value="ECO:0007669"/>
    <property type="project" value="InterPro"/>
</dbReference>
<keyword evidence="6" id="KW-1185">Reference proteome</keyword>